<dbReference type="InterPro" id="IPR025559">
    <property type="entry name" value="Eis_dom"/>
</dbReference>
<accession>A0A5J6HLR8</accession>
<dbReference type="Pfam" id="PF13527">
    <property type="entry name" value="Acetyltransf_9"/>
    <property type="match status" value="1"/>
</dbReference>
<keyword evidence="2 4" id="KW-0808">Transferase</keyword>
<dbReference type="PROSITE" id="PS51186">
    <property type="entry name" value="GNAT"/>
    <property type="match status" value="1"/>
</dbReference>
<evidence type="ECO:0000313" key="6">
    <source>
        <dbReference type="EMBL" id="QEV18117.1"/>
    </source>
</evidence>
<evidence type="ECO:0000256" key="2">
    <source>
        <dbReference type="ARBA" id="ARBA00022679"/>
    </source>
</evidence>
<dbReference type="OrthoDB" id="8399956at2"/>
<keyword evidence="7" id="KW-1185">Reference proteome</keyword>
<dbReference type="PANTHER" id="PTHR37817:SF1">
    <property type="entry name" value="N-ACETYLTRANSFERASE EIS"/>
    <property type="match status" value="1"/>
</dbReference>
<dbReference type="InterPro" id="IPR051554">
    <property type="entry name" value="Acetyltransferase_Eis"/>
</dbReference>
<dbReference type="RefSeq" id="WP_055528743.1">
    <property type="nucleotide sequence ID" value="NZ_CP023695.1"/>
</dbReference>
<comment type="similarity">
    <text evidence="1 4">Belongs to the acetyltransferase Eis family.</text>
</comment>
<dbReference type="GO" id="GO:0034069">
    <property type="term" value="F:aminoglycoside N-acetyltransferase activity"/>
    <property type="evidence" value="ECO:0007669"/>
    <property type="project" value="TreeGrafter"/>
</dbReference>
<comment type="subunit">
    <text evidence="4">Homohexamer; trimer of dimers.</text>
</comment>
<sequence length="424" mass="45483">MTTDLRVLTEADWETWYATLELAFGGVAESPEERELWRALTEPDRSIGVWDGDACVGTAGAFSFRLAVPGGALVDAAGVTMVGVAATHRRRGILTSMMRGQLDDVRARGESLAVLTASEPVIYGRFGYAAASSQLKAAIDTSRVSLSAPAGTDDIRLRYAKPADVHDACEKLYARQVTGRPGMLARRPGWERLGLLDPPGERGGASPLQCVVAERANGRGGHGSEGYDPDGYDLVGYARFAVKPEWEWQGPKGAVHVRDLEALDPAAYAALWRFLFGIDLTTSVVARNRPVDDPLLQLVSDVRRCDIAVRDSLYVRLVEVGAALEARTYQAPLDVVFEVEDAFCPWNAGRWRLTGDAKGASCERTPDPADLALSVRELGAAYLGGVSLSSLAGAGRVRELRQGALAEASVAFGSDAAPWLPHGF</sequence>
<dbReference type="AlphaFoldDB" id="A0A5J6HLR8"/>
<dbReference type="Gene3D" id="3.30.1050.10">
    <property type="entry name" value="SCP2 sterol-binding domain"/>
    <property type="match status" value="1"/>
</dbReference>
<dbReference type="HAMAP" id="MF_01812">
    <property type="entry name" value="Eis"/>
    <property type="match status" value="1"/>
</dbReference>
<gene>
    <name evidence="6" type="ORF">CP975_11935</name>
</gene>
<keyword evidence="3 4" id="KW-0012">Acyltransferase</keyword>
<feature type="binding site" evidence="4">
    <location>
        <begin position="118"/>
        <end position="119"/>
    </location>
    <ligand>
        <name>acetyl-CoA</name>
        <dbReference type="ChEBI" id="CHEBI:57288"/>
    </ligand>
</feature>
<dbReference type="PANTHER" id="PTHR37817">
    <property type="entry name" value="N-ACETYLTRANSFERASE EIS"/>
    <property type="match status" value="1"/>
</dbReference>
<evidence type="ECO:0000256" key="3">
    <source>
        <dbReference type="ARBA" id="ARBA00023315"/>
    </source>
</evidence>
<dbReference type="InterPro" id="IPR041380">
    <property type="entry name" value="Acetyltransf_17"/>
</dbReference>
<dbReference type="FunFam" id="3.30.1050.10:FF:000008">
    <property type="entry name" value="N-acetyltransferase Eis"/>
    <property type="match status" value="1"/>
</dbReference>
<feature type="binding site" evidence="4">
    <location>
        <begin position="90"/>
        <end position="95"/>
    </location>
    <ligand>
        <name>acetyl-CoA</name>
        <dbReference type="ChEBI" id="CHEBI:57288"/>
    </ligand>
</feature>
<evidence type="ECO:0000259" key="5">
    <source>
        <dbReference type="PROSITE" id="PS51186"/>
    </source>
</evidence>
<name>A0A5J6HLR8_STRAD</name>
<dbReference type="Proteomes" id="UP000326553">
    <property type="component" value="Chromosome"/>
</dbReference>
<dbReference type="GO" id="GO:0030649">
    <property type="term" value="P:aminoglycoside antibiotic catabolic process"/>
    <property type="evidence" value="ECO:0007669"/>
    <property type="project" value="TreeGrafter"/>
</dbReference>
<protein>
    <submittedName>
        <fullName evidence="6">GNAT family N-acetyltransferase</fullName>
    </submittedName>
</protein>
<proteinExistence type="inferred from homology"/>
<feature type="binding site" evidence="4">
    <location>
        <begin position="82"/>
        <end position="84"/>
    </location>
    <ligand>
        <name>acetyl-CoA</name>
        <dbReference type="ChEBI" id="CHEBI:57288"/>
    </ligand>
</feature>
<feature type="domain" description="N-acetyltransferase" evidence="5">
    <location>
        <begin position="3"/>
        <end position="164"/>
    </location>
</feature>
<dbReference type="InterPro" id="IPR036527">
    <property type="entry name" value="SCP2_sterol-bd_dom_sf"/>
</dbReference>
<feature type="active site" description="Proton donor" evidence="4">
    <location>
        <position position="123"/>
    </location>
</feature>
<dbReference type="InterPro" id="IPR022902">
    <property type="entry name" value="NAcTrfase_Eis"/>
</dbReference>
<dbReference type="Pfam" id="PF17668">
    <property type="entry name" value="Acetyltransf_17"/>
    <property type="match status" value="1"/>
</dbReference>
<evidence type="ECO:0000313" key="7">
    <source>
        <dbReference type="Proteomes" id="UP000326553"/>
    </source>
</evidence>
<reference evidence="6 7" key="1">
    <citation type="submission" date="2017-09" db="EMBL/GenBank/DDBJ databases">
        <authorList>
            <person name="Lee N."/>
            <person name="Cho B.-K."/>
        </authorList>
    </citation>
    <scope>NUCLEOTIDE SEQUENCE [LARGE SCALE GENOMIC DNA]</scope>
    <source>
        <strain evidence="6 7">ATCC 12461</strain>
    </source>
</reference>
<dbReference type="KEGG" id="salw:CP975_11935"/>
<evidence type="ECO:0000256" key="4">
    <source>
        <dbReference type="HAMAP-Rule" id="MF_01812"/>
    </source>
</evidence>
<dbReference type="SUPFAM" id="SSF55718">
    <property type="entry name" value="SCP-like"/>
    <property type="match status" value="1"/>
</dbReference>
<feature type="active site" description="Proton acceptor; via carboxylate" evidence="4">
    <location>
        <position position="424"/>
    </location>
</feature>
<evidence type="ECO:0000256" key="1">
    <source>
        <dbReference type="ARBA" id="ARBA00009213"/>
    </source>
</evidence>
<dbReference type="EMBL" id="CP023695">
    <property type="protein sequence ID" value="QEV18117.1"/>
    <property type="molecule type" value="Genomic_DNA"/>
</dbReference>
<dbReference type="Gene3D" id="3.40.630.30">
    <property type="match status" value="2"/>
</dbReference>
<dbReference type="Pfam" id="PF13530">
    <property type="entry name" value="SCP2_2"/>
    <property type="match status" value="1"/>
</dbReference>
<dbReference type="InterPro" id="IPR000182">
    <property type="entry name" value="GNAT_dom"/>
</dbReference>
<dbReference type="SUPFAM" id="SSF55729">
    <property type="entry name" value="Acyl-CoA N-acyltransferases (Nat)"/>
    <property type="match status" value="1"/>
</dbReference>
<dbReference type="NCBIfam" id="NF002367">
    <property type="entry name" value="PRK01346.1-4"/>
    <property type="match status" value="1"/>
</dbReference>
<dbReference type="InterPro" id="IPR016181">
    <property type="entry name" value="Acyl_CoA_acyltransferase"/>
</dbReference>
<organism evidence="6 7">
    <name type="scientific">Streptomyces alboniger</name>
    <dbReference type="NCBI Taxonomy" id="132473"/>
    <lineage>
        <taxon>Bacteria</taxon>
        <taxon>Bacillati</taxon>
        <taxon>Actinomycetota</taxon>
        <taxon>Actinomycetes</taxon>
        <taxon>Kitasatosporales</taxon>
        <taxon>Streptomycetaceae</taxon>
        <taxon>Streptomyces</taxon>
        <taxon>Streptomyces aurantiacus group</taxon>
    </lineage>
</organism>